<dbReference type="OrthoDB" id="2017974at2759"/>
<feature type="region of interest" description="Disordered" evidence="1">
    <location>
        <begin position="155"/>
        <end position="180"/>
    </location>
</feature>
<protein>
    <submittedName>
        <fullName evidence="2">Uncharacterized protein</fullName>
    </submittedName>
</protein>
<organism evidence="2 3">
    <name type="scientific">Lentinus tigrinus ALCF2SS1-6</name>
    <dbReference type="NCBI Taxonomy" id="1328759"/>
    <lineage>
        <taxon>Eukaryota</taxon>
        <taxon>Fungi</taxon>
        <taxon>Dikarya</taxon>
        <taxon>Basidiomycota</taxon>
        <taxon>Agaricomycotina</taxon>
        <taxon>Agaricomycetes</taxon>
        <taxon>Polyporales</taxon>
        <taxon>Polyporaceae</taxon>
        <taxon>Lentinus</taxon>
    </lineage>
</organism>
<keyword evidence="3" id="KW-1185">Reference proteome</keyword>
<evidence type="ECO:0000256" key="1">
    <source>
        <dbReference type="SAM" id="MobiDB-lite"/>
    </source>
</evidence>
<evidence type="ECO:0000313" key="3">
    <source>
        <dbReference type="Proteomes" id="UP000313359"/>
    </source>
</evidence>
<dbReference type="STRING" id="1328759.A0A5C2S3Q8"/>
<feature type="compositionally biased region" description="Polar residues" evidence="1">
    <location>
        <begin position="163"/>
        <end position="178"/>
    </location>
</feature>
<dbReference type="Proteomes" id="UP000313359">
    <property type="component" value="Unassembled WGS sequence"/>
</dbReference>
<feature type="region of interest" description="Disordered" evidence="1">
    <location>
        <begin position="1"/>
        <end position="50"/>
    </location>
</feature>
<feature type="region of interest" description="Disordered" evidence="1">
    <location>
        <begin position="80"/>
        <end position="136"/>
    </location>
</feature>
<sequence>MYQRGLYSTAAPGERPERSSQPPTSYPRPSTARPSSPRRLHAPAISNPNIVLEASPSYVEADPDEFLRRLRISPNFPRAAHARPVANGSPGKLYKPNTDPIRRPMSEGASGSHSPPSIQPGILQPAHPSQSITDSHRQLFDPQKHDAVLFSTQNRHHGATGPLGNSPTTGRPTPTPKSSGDWVSVFSTSSALYAHSTISSTFTFPPPTLPPRLPLSSTLQIPSNADAFSGNLKEAYRTISNLEIRPPDNEREREHANDSERNAQRVGILIKGRPGSSGTSRDAATEEGESELWRKFVTEHQLCSGPTVPAFLKNIPQKYNLIIRLWSHVFYHLLDSLGHAARPPTSSPVALEYLTWYASRSTSVHTDNIVARFLNRRQSSVLTSRRADMAVGLGAIAGAAVHQIHNIPAVGQEAARLTERDPDKECWRRVVKD</sequence>
<name>A0A5C2S3Q8_9APHY</name>
<proteinExistence type="predicted"/>
<dbReference type="AlphaFoldDB" id="A0A5C2S3Q8"/>
<accession>A0A5C2S3Q8</accession>
<dbReference type="EMBL" id="ML122277">
    <property type="protein sequence ID" value="RPD58132.1"/>
    <property type="molecule type" value="Genomic_DNA"/>
</dbReference>
<evidence type="ECO:0000313" key="2">
    <source>
        <dbReference type="EMBL" id="RPD58132.1"/>
    </source>
</evidence>
<reference evidence="2" key="1">
    <citation type="journal article" date="2018" name="Genome Biol. Evol.">
        <title>Genomics and development of Lentinus tigrinus, a white-rot wood-decaying mushroom with dimorphic fruiting bodies.</title>
        <authorList>
            <person name="Wu B."/>
            <person name="Xu Z."/>
            <person name="Knudson A."/>
            <person name="Carlson A."/>
            <person name="Chen N."/>
            <person name="Kovaka S."/>
            <person name="LaButti K."/>
            <person name="Lipzen A."/>
            <person name="Pennachio C."/>
            <person name="Riley R."/>
            <person name="Schakwitz W."/>
            <person name="Umezawa K."/>
            <person name="Ohm R.A."/>
            <person name="Grigoriev I.V."/>
            <person name="Nagy L.G."/>
            <person name="Gibbons J."/>
            <person name="Hibbett D."/>
        </authorList>
    </citation>
    <scope>NUCLEOTIDE SEQUENCE [LARGE SCALE GENOMIC DNA]</scope>
    <source>
        <strain evidence="2">ALCF2SS1-6</strain>
    </source>
</reference>
<gene>
    <name evidence="2" type="ORF">L227DRAFT_613194</name>
</gene>